<evidence type="ECO:0000256" key="5">
    <source>
        <dbReference type="ARBA" id="ARBA00023136"/>
    </source>
</evidence>
<feature type="transmembrane region" description="Helical" evidence="7">
    <location>
        <begin position="219"/>
        <end position="239"/>
    </location>
</feature>
<keyword evidence="2" id="KW-1003">Cell membrane</keyword>
<dbReference type="PANTHER" id="PTHR21421:SF29">
    <property type="entry name" value="GUSTATORY RECEPTOR 5A FOR TREHALOSE-RELATED"/>
    <property type="match status" value="1"/>
</dbReference>
<evidence type="ECO:0000256" key="3">
    <source>
        <dbReference type="ARBA" id="ARBA00022692"/>
    </source>
</evidence>
<reference evidence="8 9" key="1">
    <citation type="journal article" date="2019" name="Sci. Rep.">
        <title>Orb-weaving spider Araneus ventricosus genome elucidates the spidroin gene catalogue.</title>
        <authorList>
            <person name="Kono N."/>
            <person name="Nakamura H."/>
            <person name="Ohtoshi R."/>
            <person name="Moran D.A.P."/>
            <person name="Shinohara A."/>
            <person name="Yoshida Y."/>
            <person name="Fujiwara M."/>
            <person name="Mori M."/>
            <person name="Tomita M."/>
            <person name="Arakawa K."/>
        </authorList>
    </citation>
    <scope>NUCLEOTIDE SEQUENCE [LARGE SCALE GENOMIC DNA]</scope>
</reference>
<comment type="subcellular location">
    <subcellularLocation>
        <location evidence="1">Cell membrane</location>
        <topology evidence="1">Multi-pass membrane protein</topology>
    </subcellularLocation>
</comment>
<evidence type="ECO:0000256" key="7">
    <source>
        <dbReference type="SAM" id="Phobius"/>
    </source>
</evidence>
<dbReference type="GO" id="GO:0051606">
    <property type="term" value="P:detection of stimulus"/>
    <property type="evidence" value="ECO:0007669"/>
    <property type="project" value="UniProtKB-ARBA"/>
</dbReference>
<feature type="transmembrane region" description="Helical" evidence="7">
    <location>
        <begin position="64"/>
        <end position="82"/>
    </location>
</feature>
<evidence type="ECO:0008006" key="10">
    <source>
        <dbReference type="Google" id="ProtNLM"/>
    </source>
</evidence>
<dbReference type="OrthoDB" id="6419425at2759"/>
<keyword evidence="3 7" id="KW-0812">Transmembrane</keyword>
<keyword evidence="5 7" id="KW-0472">Membrane</keyword>
<evidence type="ECO:0000313" key="9">
    <source>
        <dbReference type="Proteomes" id="UP000499080"/>
    </source>
</evidence>
<accession>A0A4Y2MDB3</accession>
<dbReference type="EMBL" id="BGPR01007109">
    <property type="protein sequence ID" value="GBN24370.1"/>
    <property type="molecule type" value="Genomic_DNA"/>
</dbReference>
<protein>
    <recommendedName>
        <fullName evidence="10">Gustatory receptor</fullName>
    </recommendedName>
</protein>
<evidence type="ECO:0000313" key="8">
    <source>
        <dbReference type="EMBL" id="GBN24370.1"/>
    </source>
</evidence>
<keyword evidence="4 7" id="KW-1133">Transmembrane helix</keyword>
<organism evidence="8 9">
    <name type="scientific">Araneus ventricosus</name>
    <name type="common">Orbweaver spider</name>
    <name type="synonym">Epeira ventricosa</name>
    <dbReference type="NCBI Taxonomy" id="182803"/>
    <lineage>
        <taxon>Eukaryota</taxon>
        <taxon>Metazoa</taxon>
        <taxon>Ecdysozoa</taxon>
        <taxon>Arthropoda</taxon>
        <taxon>Chelicerata</taxon>
        <taxon>Arachnida</taxon>
        <taxon>Araneae</taxon>
        <taxon>Araneomorphae</taxon>
        <taxon>Entelegynae</taxon>
        <taxon>Araneoidea</taxon>
        <taxon>Araneidae</taxon>
        <taxon>Araneus</taxon>
    </lineage>
</organism>
<comment type="caution">
    <text evidence="8">The sequence shown here is derived from an EMBL/GenBank/DDBJ whole genome shotgun (WGS) entry which is preliminary data.</text>
</comment>
<keyword evidence="6" id="KW-0675">Receptor</keyword>
<evidence type="ECO:0000256" key="1">
    <source>
        <dbReference type="ARBA" id="ARBA00004651"/>
    </source>
</evidence>
<evidence type="ECO:0000256" key="4">
    <source>
        <dbReference type="ARBA" id="ARBA00022989"/>
    </source>
</evidence>
<dbReference type="GO" id="GO:0050909">
    <property type="term" value="P:sensory perception of taste"/>
    <property type="evidence" value="ECO:0007669"/>
    <property type="project" value="InterPro"/>
</dbReference>
<dbReference type="InterPro" id="IPR013604">
    <property type="entry name" value="7TM_chemorcpt"/>
</dbReference>
<name>A0A4Y2MDB3_ARAVE</name>
<proteinExistence type="predicted"/>
<dbReference type="Pfam" id="PF08395">
    <property type="entry name" value="7tm_7"/>
    <property type="match status" value="1"/>
</dbReference>
<evidence type="ECO:0000256" key="2">
    <source>
        <dbReference type="ARBA" id="ARBA00022475"/>
    </source>
</evidence>
<sequence>MTSTSSAAQLVFYACVFGGFLINVVTFVKAKDINMYLYNICKLSYALCPHVPVGSKLAKWHMRFHVLGLLIFLTFMSFYFFYQEWKKLSEAVTLPFMFLNSFRDESISIIFSCIILSFVFSANISGTMLMLCGNTYASLGNIIKAYRKRLQNKFRSGNYMKEPLTVDIKILNMITKQVELADGALNTCTVLLYGMFICMFYITISIGLSEDESFKTKVVIWYIVWNFIIAIYLFSRLTLSGYRVQKENKKLQDTGIECSRIIVTSPADEYTLLTFSLLLASIKDSNLTVTVGGMFVIEKGLFLTVAGTIVTYGVILFQMNK</sequence>
<feature type="transmembrane region" description="Helical" evidence="7">
    <location>
        <begin position="106"/>
        <end position="139"/>
    </location>
</feature>
<evidence type="ECO:0000256" key="6">
    <source>
        <dbReference type="ARBA" id="ARBA00023170"/>
    </source>
</evidence>
<gene>
    <name evidence="8" type="ORF">AVEN_34842_1</name>
</gene>
<dbReference type="AlphaFoldDB" id="A0A4Y2MDB3"/>
<dbReference type="GO" id="GO:0038023">
    <property type="term" value="F:signaling receptor activity"/>
    <property type="evidence" value="ECO:0007669"/>
    <property type="project" value="UniProtKB-ARBA"/>
</dbReference>
<feature type="transmembrane region" description="Helical" evidence="7">
    <location>
        <begin position="300"/>
        <end position="319"/>
    </location>
</feature>
<dbReference type="Proteomes" id="UP000499080">
    <property type="component" value="Unassembled WGS sequence"/>
</dbReference>
<feature type="transmembrane region" description="Helical" evidence="7">
    <location>
        <begin position="6"/>
        <end position="28"/>
    </location>
</feature>
<dbReference type="GO" id="GO:0005886">
    <property type="term" value="C:plasma membrane"/>
    <property type="evidence" value="ECO:0007669"/>
    <property type="project" value="UniProtKB-SubCell"/>
</dbReference>
<dbReference type="PANTHER" id="PTHR21421">
    <property type="entry name" value="GUSTATORY RECEPTOR"/>
    <property type="match status" value="1"/>
</dbReference>
<feature type="transmembrane region" description="Helical" evidence="7">
    <location>
        <begin position="183"/>
        <end position="207"/>
    </location>
</feature>
<keyword evidence="9" id="KW-1185">Reference proteome</keyword>